<feature type="chain" id="PRO_5046226360" evidence="1">
    <location>
        <begin position="24"/>
        <end position="266"/>
    </location>
</feature>
<protein>
    <submittedName>
        <fullName evidence="2">DUF1566 domain-containing protein</fullName>
    </submittedName>
</protein>
<accession>A0ABR9DKA6</accession>
<organism evidence="2 3">
    <name type="scientific">Methylomonas fluvii</name>
    <dbReference type="NCBI Taxonomy" id="1854564"/>
    <lineage>
        <taxon>Bacteria</taxon>
        <taxon>Pseudomonadati</taxon>
        <taxon>Pseudomonadota</taxon>
        <taxon>Gammaproteobacteria</taxon>
        <taxon>Methylococcales</taxon>
        <taxon>Methylococcaceae</taxon>
        <taxon>Methylomonas</taxon>
    </lineage>
</organism>
<gene>
    <name evidence="2" type="ORF">EBB_22750</name>
</gene>
<evidence type="ECO:0000256" key="1">
    <source>
        <dbReference type="SAM" id="SignalP"/>
    </source>
</evidence>
<dbReference type="EMBL" id="JACXST010000003">
    <property type="protein sequence ID" value="MBD9363251.1"/>
    <property type="molecule type" value="Genomic_DNA"/>
</dbReference>
<dbReference type="RefSeq" id="WP_192395948.1">
    <property type="nucleotide sequence ID" value="NZ_CAJHIU010000003.1"/>
</dbReference>
<feature type="signal peptide" evidence="1">
    <location>
        <begin position="1"/>
        <end position="23"/>
    </location>
</feature>
<sequence length="266" mass="28221">MHINLPFLAAGLVLSLTTTNAEAVLTPYTSAGQSLVYSSVSDVTWTGDANLLGAMEASSPNLVSTIINAIGSVTDTSNAYDIPANSGSHALSTADFGANGRVNWFGAQAFVSYLNTIIYAGSNQWALPTAGANPQLSYNQTDNQFGQLYYNELNKLAPSYPGYGGPFGIFGDGRWGTAGPAGPFSNAQSSAYWSVTEVAPNPSLAWIFFTYDGYLDRYFKNDENLQFFAWAVSPGQVSAVPIPEAVWLMGSGLLGLLSLKRRGHAG</sequence>
<dbReference type="Proteomes" id="UP000641152">
    <property type="component" value="Unassembled WGS sequence"/>
</dbReference>
<comment type="caution">
    <text evidence="2">The sequence shown here is derived from an EMBL/GenBank/DDBJ whole genome shotgun (WGS) entry which is preliminary data.</text>
</comment>
<proteinExistence type="predicted"/>
<name>A0ABR9DKA6_9GAMM</name>
<reference evidence="2 3" key="1">
    <citation type="submission" date="2020-09" db="EMBL/GenBank/DDBJ databases">
        <title>Methylomonas albis sp. nov. and Methylomonas fluvii sp. nov.: Two cold-adapted methanotrophs from the River Elbe and an amended description of Methylovulum psychrotolerans strain Eb1.</title>
        <authorList>
            <person name="Bussmann I.K."/>
            <person name="Klings K.-W."/>
            <person name="Warnstedt J."/>
            <person name="Hoppert M."/>
            <person name="Saborowski A."/>
            <person name="Horn F."/>
            <person name="Liebner S."/>
        </authorList>
    </citation>
    <scope>NUCLEOTIDE SEQUENCE [LARGE SCALE GENOMIC DNA]</scope>
    <source>
        <strain evidence="2 3">EbB</strain>
    </source>
</reference>
<evidence type="ECO:0000313" key="2">
    <source>
        <dbReference type="EMBL" id="MBD9363251.1"/>
    </source>
</evidence>
<keyword evidence="1" id="KW-0732">Signal</keyword>
<keyword evidence="3" id="KW-1185">Reference proteome</keyword>
<evidence type="ECO:0000313" key="3">
    <source>
        <dbReference type="Proteomes" id="UP000641152"/>
    </source>
</evidence>